<evidence type="ECO:0000256" key="1">
    <source>
        <dbReference type="ARBA" id="ARBA00006484"/>
    </source>
</evidence>
<dbReference type="SUPFAM" id="SSF51735">
    <property type="entry name" value="NAD(P)-binding Rossmann-fold domains"/>
    <property type="match status" value="1"/>
</dbReference>
<dbReference type="InterPro" id="IPR036291">
    <property type="entry name" value="NAD(P)-bd_dom_sf"/>
</dbReference>
<dbReference type="Gene3D" id="3.40.50.720">
    <property type="entry name" value="NAD(P)-binding Rossmann-like Domain"/>
    <property type="match status" value="1"/>
</dbReference>
<dbReference type="CDD" id="cd05233">
    <property type="entry name" value="SDR_c"/>
    <property type="match status" value="1"/>
</dbReference>
<comment type="caution">
    <text evidence="4">The sequence shown here is derived from an EMBL/GenBank/DDBJ whole genome shotgun (WGS) entry which is preliminary data.</text>
</comment>
<keyword evidence="2" id="KW-0560">Oxidoreductase</keyword>
<dbReference type="PRINTS" id="PR00081">
    <property type="entry name" value="GDHRDH"/>
</dbReference>
<dbReference type="Pfam" id="PF13561">
    <property type="entry name" value="adh_short_C2"/>
    <property type="match status" value="1"/>
</dbReference>
<keyword evidence="5" id="KW-1185">Reference proteome</keyword>
<dbReference type="InterPro" id="IPR002347">
    <property type="entry name" value="SDR_fam"/>
</dbReference>
<accession>A0A4R7B6G6</accession>
<sequence length="254" mass="27262">MTHYASYPSLAGKTVFISGGSSGIGADLVRAFARQGARVAFTGRDAAAADKVVAAADAVGPRPLFLACDMTDVEQIRQAFQQARAALGPIQALINNAANDDRHRLQDVTLDYFEQMSAINLRAHFFATQCAAADMTAAGAGVIVNLSSISWKIKGAGYPVYETCKSAMIGLTRALARDLGKQGVRVNTLTPGWVMTDKQLRLWVDANGERMLDDNQCLPGRLQGEDIANMALFLTADDSRMITAQEFVVDAGWT</sequence>
<evidence type="ECO:0000259" key="3">
    <source>
        <dbReference type="SMART" id="SM00822"/>
    </source>
</evidence>
<dbReference type="PRINTS" id="PR00080">
    <property type="entry name" value="SDRFAMILY"/>
</dbReference>
<comment type="similarity">
    <text evidence="1">Belongs to the short-chain dehydrogenases/reductases (SDR) family.</text>
</comment>
<dbReference type="PANTHER" id="PTHR43639:SF1">
    <property type="entry name" value="SHORT-CHAIN DEHYDROGENASE_REDUCTASE FAMILY PROTEIN"/>
    <property type="match status" value="1"/>
</dbReference>
<dbReference type="RefSeq" id="WP_133680391.1">
    <property type="nucleotide sequence ID" value="NZ_SNZP01000006.1"/>
</dbReference>
<reference evidence="4 5" key="1">
    <citation type="submission" date="2019-03" db="EMBL/GenBank/DDBJ databases">
        <title>Genomic Encyclopedia of Type Strains, Phase III (KMG-III): the genomes of soil and plant-associated and newly described type strains.</title>
        <authorList>
            <person name="Whitman W."/>
        </authorList>
    </citation>
    <scope>NUCLEOTIDE SEQUENCE [LARGE SCALE GENOMIC DNA]</scope>
    <source>
        <strain evidence="4 5">CECT 8976</strain>
    </source>
</reference>
<dbReference type="OrthoDB" id="9789398at2"/>
<feature type="domain" description="Ketoreductase" evidence="3">
    <location>
        <begin position="13"/>
        <end position="151"/>
    </location>
</feature>
<proteinExistence type="inferred from homology"/>
<dbReference type="FunFam" id="3.40.50.720:FF:000084">
    <property type="entry name" value="Short-chain dehydrogenase reductase"/>
    <property type="match status" value="1"/>
</dbReference>
<dbReference type="InterPro" id="IPR057326">
    <property type="entry name" value="KR_dom"/>
</dbReference>
<dbReference type="AlphaFoldDB" id="A0A4R7B6G6"/>
<dbReference type="EMBL" id="SNZP01000006">
    <property type="protein sequence ID" value="TDR80053.1"/>
    <property type="molecule type" value="Genomic_DNA"/>
</dbReference>
<dbReference type="PANTHER" id="PTHR43639">
    <property type="entry name" value="OXIDOREDUCTASE, SHORT-CHAIN DEHYDROGENASE/REDUCTASE FAMILY (AFU_ORTHOLOGUE AFUA_5G02870)"/>
    <property type="match status" value="1"/>
</dbReference>
<organism evidence="4 5">
    <name type="scientific">Paludibacterium purpuratum</name>
    <dbReference type="NCBI Taxonomy" id="1144873"/>
    <lineage>
        <taxon>Bacteria</taxon>
        <taxon>Pseudomonadati</taxon>
        <taxon>Pseudomonadota</taxon>
        <taxon>Betaproteobacteria</taxon>
        <taxon>Neisseriales</taxon>
        <taxon>Chromobacteriaceae</taxon>
        <taxon>Paludibacterium</taxon>
    </lineage>
</organism>
<evidence type="ECO:0000313" key="4">
    <source>
        <dbReference type="EMBL" id="TDR80053.1"/>
    </source>
</evidence>
<dbReference type="SMART" id="SM00822">
    <property type="entry name" value="PKS_KR"/>
    <property type="match status" value="1"/>
</dbReference>
<dbReference type="GO" id="GO:0016491">
    <property type="term" value="F:oxidoreductase activity"/>
    <property type="evidence" value="ECO:0007669"/>
    <property type="project" value="UniProtKB-KW"/>
</dbReference>
<name>A0A4R7B6G6_9NEIS</name>
<evidence type="ECO:0000313" key="5">
    <source>
        <dbReference type="Proteomes" id="UP000295611"/>
    </source>
</evidence>
<evidence type="ECO:0000256" key="2">
    <source>
        <dbReference type="ARBA" id="ARBA00023002"/>
    </source>
</evidence>
<dbReference type="Proteomes" id="UP000295611">
    <property type="component" value="Unassembled WGS sequence"/>
</dbReference>
<gene>
    <name evidence="4" type="ORF">DFP86_106196</name>
</gene>
<protein>
    <submittedName>
        <fullName evidence="4">NAD(P)-dependent dehydrogenase (Short-subunit alcohol dehydrogenase family)</fullName>
    </submittedName>
</protein>